<feature type="compositionally biased region" description="Basic and acidic residues" evidence="1">
    <location>
        <begin position="257"/>
        <end position="266"/>
    </location>
</feature>
<name>A0A6A6Q8P7_9PEZI</name>
<dbReference type="OrthoDB" id="10261782at2759"/>
<keyword evidence="3" id="KW-1185">Reference proteome</keyword>
<evidence type="ECO:0000256" key="1">
    <source>
        <dbReference type="SAM" id="MobiDB-lite"/>
    </source>
</evidence>
<dbReference type="Proteomes" id="UP000799750">
    <property type="component" value="Unassembled WGS sequence"/>
</dbReference>
<dbReference type="PANTHER" id="PTHR35204:SF1">
    <property type="entry name" value="ENTEROTOXIN"/>
    <property type="match status" value="1"/>
</dbReference>
<dbReference type="AlphaFoldDB" id="A0A6A6Q8P7"/>
<organism evidence="2 3">
    <name type="scientific">Lophium mytilinum</name>
    <dbReference type="NCBI Taxonomy" id="390894"/>
    <lineage>
        <taxon>Eukaryota</taxon>
        <taxon>Fungi</taxon>
        <taxon>Dikarya</taxon>
        <taxon>Ascomycota</taxon>
        <taxon>Pezizomycotina</taxon>
        <taxon>Dothideomycetes</taxon>
        <taxon>Pleosporomycetidae</taxon>
        <taxon>Mytilinidiales</taxon>
        <taxon>Mytilinidiaceae</taxon>
        <taxon>Lophium</taxon>
    </lineage>
</organism>
<gene>
    <name evidence="2" type="ORF">BU16DRAFT_567785</name>
</gene>
<feature type="region of interest" description="Disordered" evidence="1">
    <location>
        <begin position="257"/>
        <end position="301"/>
    </location>
</feature>
<sequence length="669" mass="75174">MDHNYTLGIRVPTLTSLANILLLIISPTIAISQAPLSSFSSLPPIPTSLNFSSPGPCVFHSLATLLQQWPQTFFPNGHTIASVTIPPHTLLYHGRHDASPPPSPEWLAFDVEMAYGIMGNLPDSRLFTYRTTRPVRAVYFDGMSASLMGDGTRSQMVFLYNGTDGIPERDWPRPGRPPGRGGKDDGDRHWNPLEDEYFRARGLCAWLKEEGLGGRGWGYEGVVRMNAGFEVIWCDFESPSLSLVSNLNVSVPRLELEEAENGRSSEQEEAVELGDLRRRSRVEKREDGDEGPHGPGMADPTEPFKEFSSWMWFSAATRRYFGESRIKVDACGLFSFYDPEMQDQTLSRITQEAEELNITAGGLWIQPEVESDRLIGLQKLARRRRAHQLDSVSTDDGLIMRTGVKAVLKEVLGYGKSCSGIEWHSTAQEIIRTYHVILQDLQLALQKAGNEGTDLNPRARLESIRFLTHWLLLQFLEYPPNRPYPKEALADLFSLDSQAARHAFRRCRSQYAIDGFELNDREDAFASGLNYTLSGICSTFIRIGMEVEYTWLSDYNNSPHENDPEEPRTTGLADKITQWKHQLEELIAWLGWAEQDSTCRGGCAPGEICYIPMWPVAGVPRRGPPPPKRPDFNADLNDANAPPRLPPGWGNMDEHLWHPTCVNTSSFPP</sequence>
<evidence type="ECO:0000313" key="2">
    <source>
        <dbReference type="EMBL" id="KAF2488818.1"/>
    </source>
</evidence>
<feature type="region of interest" description="Disordered" evidence="1">
    <location>
        <begin position="168"/>
        <end position="189"/>
    </location>
</feature>
<feature type="region of interest" description="Disordered" evidence="1">
    <location>
        <begin position="621"/>
        <end position="651"/>
    </location>
</feature>
<accession>A0A6A6Q8P7</accession>
<dbReference type="InterPro" id="IPR038921">
    <property type="entry name" value="YOR389W-like"/>
</dbReference>
<dbReference type="EMBL" id="MU004200">
    <property type="protein sequence ID" value="KAF2488818.1"/>
    <property type="molecule type" value="Genomic_DNA"/>
</dbReference>
<protein>
    <submittedName>
        <fullName evidence="2">Uncharacterized protein</fullName>
    </submittedName>
</protein>
<dbReference type="PANTHER" id="PTHR35204">
    <property type="entry name" value="YALI0A21131P"/>
    <property type="match status" value="1"/>
</dbReference>
<reference evidence="2" key="1">
    <citation type="journal article" date="2020" name="Stud. Mycol.">
        <title>101 Dothideomycetes genomes: a test case for predicting lifestyles and emergence of pathogens.</title>
        <authorList>
            <person name="Haridas S."/>
            <person name="Albert R."/>
            <person name="Binder M."/>
            <person name="Bloem J."/>
            <person name="Labutti K."/>
            <person name="Salamov A."/>
            <person name="Andreopoulos B."/>
            <person name="Baker S."/>
            <person name="Barry K."/>
            <person name="Bills G."/>
            <person name="Bluhm B."/>
            <person name="Cannon C."/>
            <person name="Castanera R."/>
            <person name="Culley D."/>
            <person name="Daum C."/>
            <person name="Ezra D."/>
            <person name="Gonzalez J."/>
            <person name="Henrissat B."/>
            <person name="Kuo A."/>
            <person name="Liang C."/>
            <person name="Lipzen A."/>
            <person name="Lutzoni F."/>
            <person name="Magnuson J."/>
            <person name="Mondo S."/>
            <person name="Nolan M."/>
            <person name="Ohm R."/>
            <person name="Pangilinan J."/>
            <person name="Park H.-J."/>
            <person name="Ramirez L."/>
            <person name="Alfaro M."/>
            <person name="Sun H."/>
            <person name="Tritt A."/>
            <person name="Yoshinaga Y."/>
            <person name="Zwiers L.-H."/>
            <person name="Turgeon B."/>
            <person name="Goodwin S."/>
            <person name="Spatafora J."/>
            <person name="Crous P."/>
            <person name="Grigoriev I."/>
        </authorList>
    </citation>
    <scope>NUCLEOTIDE SEQUENCE</scope>
    <source>
        <strain evidence="2">CBS 269.34</strain>
    </source>
</reference>
<proteinExistence type="predicted"/>
<evidence type="ECO:0000313" key="3">
    <source>
        <dbReference type="Proteomes" id="UP000799750"/>
    </source>
</evidence>
<feature type="compositionally biased region" description="Basic and acidic residues" evidence="1">
    <location>
        <begin position="283"/>
        <end position="292"/>
    </location>
</feature>